<gene>
    <name evidence="3" type="ORF">KXJ69_04855</name>
</gene>
<protein>
    <submittedName>
        <fullName evidence="3">PorT family protein</fullName>
    </submittedName>
</protein>
<evidence type="ECO:0000256" key="1">
    <source>
        <dbReference type="SAM" id="SignalP"/>
    </source>
</evidence>
<keyword evidence="4" id="KW-1185">Reference proteome</keyword>
<evidence type="ECO:0000313" key="4">
    <source>
        <dbReference type="Proteomes" id="UP001138686"/>
    </source>
</evidence>
<accession>A0A9X1FPH0</accession>
<dbReference type="RefSeq" id="WP_219051849.1">
    <property type="nucleotide sequence ID" value="NZ_JAHWDP010000002.1"/>
</dbReference>
<sequence>MKKLLFTAFILLCSIGVKAQINYGIQASGVLSNATFTDDDLDNTKKEFRPGFAAGIFVEFPISDNFSVIPSVNFMQKGVKVTSEATIAGEDFNQEMKANLNYIEVPVIVVYTIGKSNFYIGAGPSFGYGLSGKLKGTFEFEEEGVLYSESFNMDAFKSEDENGAGLKRFDFGITGMAGYKISSNFSIAASYLHGLSNIASDDANDAKFSNRNILISLAYKI</sequence>
<dbReference type="AlphaFoldDB" id="A0A9X1FPH0"/>
<dbReference type="Pfam" id="PF13568">
    <property type="entry name" value="OMP_b-brl_2"/>
    <property type="match status" value="1"/>
</dbReference>
<organism evidence="3 4">
    <name type="scientific">Halomarinibacterium sedimenti</name>
    <dbReference type="NCBI Taxonomy" id="2857106"/>
    <lineage>
        <taxon>Bacteria</taxon>
        <taxon>Pseudomonadati</taxon>
        <taxon>Bacteroidota</taxon>
        <taxon>Flavobacteriia</taxon>
        <taxon>Flavobacteriales</taxon>
        <taxon>Flavobacteriaceae</taxon>
        <taxon>Halomarinibacterium</taxon>
    </lineage>
</organism>
<feature type="domain" description="Outer membrane protein beta-barrel" evidence="2">
    <location>
        <begin position="21"/>
        <end position="199"/>
    </location>
</feature>
<evidence type="ECO:0000313" key="3">
    <source>
        <dbReference type="EMBL" id="MBW2937422.1"/>
    </source>
</evidence>
<evidence type="ECO:0000259" key="2">
    <source>
        <dbReference type="Pfam" id="PF13568"/>
    </source>
</evidence>
<dbReference type="EMBL" id="JAHWDP010000002">
    <property type="protein sequence ID" value="MBW2937422.1"/>
    <property type="molecule type" value="Genomic_DNA"/>
</dbReference>
<feature type="signal peptide" evidence="1">
    <location>
        <begin position="1"/>
        <end position="19"/>
    </location>
</feature>
<proteinExistence type="predicted"/>
<comment type="caution">
    <text evidence="3">The sequence shown here is derived from an EMBL/GenBank/DDBJ whole genome shotgun (WGS) entry which is preliminary data.</text>
</comment>
<name>A0A9X1FPH0_9FLAO</name>
<dbReference type="Proteomes" id="UP001138686">
    <property type="component" value="Unassembled WGS sequence"/>
</dbReference>
<reference evidence="3" key="1">
    <citation type="submission" date="2021-07" db="EMBL/GenBank/DDBJ databases">
        <title>Aureisphaera sp. CAU 1614 isolated from sea sediment.</title>
        <authorList>
            <person name="Kim W."/>
        </authorList>
    </citation>
    <scope>NUCLEOTIDE SEQUENCE</scope>
    <source>
        <strain evidence="3">CAU 1614</strain>
    </source>
</reference>
<dbReference type="InterPro" id="IPR025665">
    <property type="entry name" value="Beta-barrel_OMP_2"/>
</dbReference>
<keyword evidence="1" id="KW-0732">Signal</keyword>
<feature type="chain" id="PRO_5040800303" evidence="1">
    <location>
        <begin position="20"/>
        <end position="221"/>
    </location>
</feature>